<evidence type="ECO:0000256" key="9">
    <source>
        <dbReference type="SAM" id="Phobius"/>
    </source>
</evidence>
<comment type="catalytic activity">
    <reaction evidence="8">
        <text>an N-terminal (5-L-glutamyl)-[peptide] + an alpha-amino acid = 5-L-glutamyl amino acid + an N-terminal L-alpha-aminoacyl-[peptide]</text>
        <dbReference type="Rhea" id="RHEA:23904"/>
        <dbReference type="Rhea" id="RHEA-COMP:9780"/>
        <dbReference type="Rhea" id="RHEA-COMP:9795"/>
        <dbReference type="ChEBI" id="CHEBI:77644"/>
        <dbReference type="ChEBI" id="CHEBI:78597"/>
        <dbReference type="ChEBI" id="CHEBI:78599"/>
        <dbReference type="ChEBI" id="CHEBI:78608"/>
        <dbReference type="EC" id="2.3.2.2"/>
    </reaction>
</comment>
<dbReference type="GO" id="GO:0005886">
    <property type="term" value="C:plasma membrane"/>
    <property type="evidence" value="ECO:0007669"/>
    <property type="project" value="TreeGrafter"/>
</dbReference>
<dbReference type="OrthoDB" id="1081007at2759"/>
<evidence type="ECO:0000256" key="2">
    <source>
        <dbReference type="ARBA" id="ARBA00022679"/>
    </source>
</evidence>
<dbReference type="InterPro" id="IPR043137">
    <property type="entry name" value="GGT_ssub_C"/>
</dbReference>
<keyword evidence="2 8" id="KW-0808">Transferase</keyword>
<name>A0A9N9A716_9GLOM</name>
<keyword evidence="3 8" id="KW-0378">Hydrolase</keyword>
<evidence type="ECO:0000313" key="11">
    <source>
        <dbReference type="Proteomes" id="UP000789405"/>
    </source>
</evidence>
<dbReference type="NCBIfam" id="TIGR00066">
    <property type="entry name" value="g_glut_trans"/>
    <property type="match status" value="1"/>
</dbReference>
<dbReference type="GO" id="GO:0006508">
    <property type="term" value="P:proteolysis"/>
    <property type="evidence" value="ECO:0007669"/>
    <property type="project" value="UniProtKB-KW"/>
</dbReference>
<dbReference type="GO" id="GO:0006751">
    <property type="term" value="P:glutathione catabolic process"/>
    <property type="evidence" value="ECO:0007669"/>
    <property type="project" value="UniProtKB-UniRule"/>
</dbReference>
<dbReference type="InterPro" id="IPR000101">
    <property type="entry name" value="GGT_peptidase"/>
</dbReference>
<evidence type="ECO:0000256" key="8">
    <source>
        <dbReference type="RuleBase" id="RU368068"/>
    </source>
</evidence>
<dbReference type="SUPFAM" id="SSF56235">
    <property type="entry name" value="N-terminal nucleophile aminohydrolases (Ntn hydrolases)"/>
    <property type="match status" value="1"/>
</dbReference>
<feature type="active site" description="Nucleophile" evidence="6">
    <location>
        <position position="405"/>
    </location>
</feature>
<comment type="catalytic activity">
    <reaction evidence="8">
        <text>an S-substituted glutathione + H2O = an S-substituted L-cysteinylglycine + L-glutamate</text>
        <dbReference type="Rhea" id="RHEA:59468"/>
        <dbReference type="ChEBI" id="CHEBI:15377"/>
        <dbReference type="ChEBI" id="CHEBI:29985"/>
        <dbReference type="ChEBI" id="CHEBI:90779"/>
        <dbReference type="ChEBI" id="CHEBI:143103"/>
        <dbReference type="EC" id="3.4.19.13"/>
    </reaction>
</comment>
<dbReference type="EMBL" id="CAJVPY010001368">
    <property type="protein sequence ID" value="CAG8518976.1"/>
    <property type="molecule type" value="Genomic_DNA"/>
</dbReference>
<dbReference type="EC" id="2.3.2.2" evidence="8"/>
<dbReference type="Gene3D" id="1.10.246.130">
    <property type="match status" value="1"/>
</dbReference>
<comment type="pathway">
    <text evidence="8">Sulfur metabolism; glutathione metabolism.</text>
</comment>
<reference evidence="10" key="1">
    <citation type="submission" date="2021-06" db="EMBL/GenBank/DDBJ databases">
        <authorList>
            <person name="Kallberg Y."/>
            <person name="Tangrot J."/>
            <person name="Rosling A."/>
        </authorList>
    </citation>
    <scope>NUCLEOTIDE SEQUENCE</scope>
    <source>
        <strain evidence="10">MA453B</strain>
    </source>
</reference>
<dbReference type="Proteomes" id="UP000789405">
    <property type="component" value="Unassembled WGS sequence"/>
</dbReference>
<accession>A0A9N9A716</accession>
<dbReference type="GO" id="GO:0000324">
    <property type="term" value="C:fungal-type vacuole"/>
    <property type="evidence" value="ECO:0007669"/>
    <property type="project" value="TreeGrafter"/>
</dbReference>
<dbReference type="PANTHER" id="PTHR11686">
    <property type="entry name" value="GAMMA GLUTAMYL TRANSPEPTIDASE"/>
    <property type="match status" value="1"/>
</dbReference>
<dbReference type="FunFam" id="1.10.246.130:FF:000005">
    <property type="entry name" value="Gamma-glutamyltranspeptidase 1, putative"/>
    <property type="match status" value="1"/>
</dbReference>
<keyword evidence="9" id="KW-0812">Transmembrane</keyword>
<comment type="catalytic activity">
    <reaction evidence="8">
        <text>glutathione + H2O = L-cysteinylglycine + L-glutamate</text>
        <dbReference type="Rhea" id="RHEA:28807"/>
        <dbReference type="ChEBI" id="CHEBI:15377"/>
        <dbReference type="ChEBI" id="CHEBI:29985"/>
        <dbReference type="ChEBI" id="CHEBI:57925"/>
        <dbReference type="ChEBI" id="CHEBI:61694"/>
        <dbReference type="EC" id="3.4.19.13"/>
    </reaction>
</comment>
<dbReference type="PANTHER" id="PTHR11686:SF9">
    <property type="entry name" value="RE13973P"/>
    <property type="match status" value="1"/>
</dbReference>
<evidence type="ECO:0000313" key="10">
    <source>
        <dbReference type="EMBL" id="CAG8518976.1"/>
    </source>
</evidence>
<comment type="function">
    <text evidence="8">Cleaves the gamma-glutamyl peptide bond of glutathione and glutathione conjugates.</text>
</comment>
<dbReference type="Gene3D" id="3.60.20.40">
    <property type="match status" value="1"/>
</dbReference>
<dbReference type="PRINTS" id="PR01210">
    <property type="entry name" value="GGTRANSPTASE"/>
</dbReference>
<evidence type="ECO:0000256" key="1">
    <source>
        <dbReference type="ARBA" id="ARBA00022670"/>
    </source>
</evidence>
<evidence type="ECO:0000256" key="3">
    <source>
        <dbReference type="ARBA" id="ARBA00022801"/>
    </source>
</evidence>
<dbReference type="Pfam" id="PF01019">
    <property type="entry name" value="G_glu_transpept"/>
    <property type="match status" value="1"/>
</dbReference>
<dbReference type="GO" id="GO:0103068">
    <property type="term" value="F:leukotriene C4 gamma-glutamyl transferase activity"/>
    <property type="evidence" value="ECO:0007669"/>
    <property type="project" value="UniProtKB-EC"/>
</dbReference>
<evidence type="ECO:0000256" key="7">
    <source>
        <dbReference type="PIRSR" id="PIRSR600101-2"/>
    </source>
</evidence>
<dbReference type="InterPro" id="IPR029055">
    <property type="entry name" value="Ntn_hydrolases_N"/>
</dbReference>
<feature type="binding site" evidence="7">
    <location>
        <position position="133"/>
    </location>
    <ligand>
        <name>L-glutamate</name>
        <dbReference type="ChEBI" id="CHEBI:29985"/>
    </ligand>
</feature>
<dbReference type="AlphaFoldDB" id="A0A9N9A716"/>
<protein>
    <recommendedName>
        <fullName evidence="8">Glutathione hydrolase</fullName>
        <ecNumber evidence="8">2.3.2.2</ecNumber>
        <ecNumber evidence="8">3.4.19.13</ecNumber>
    </recommendedName>
    <alternativeName>
        <fullName evidence="8">Gamma-glutamyltransferase</fullName>
    </alternativeName>
    <alternativeName>
        <fullName evidence="8">Gamma-glutamyltranspeptidase</fullName>
    </alternativeName>
</protein>
<organism evidence="10 11">
    <name type="scientific">Dentiscutata erythropus</name>
    <dbReference type="NCBI Taxonomy" id="1348616"/>
    <lineage>
        <taxon>Eukaryota</taxon>
        <taxon>Fungi</taxon>
        <taxon>Fungi incertae sedis</taxon>
        <taxon>Mucoromycota</taxon>
        <taxon>Glomeromycotina</taxon>
        <taxon>Glomeromycetes</taxon>
        <taxon>Diversisporales</taxon>
        <taxon>Gigasporaceae</taxon>
        <taxon>Dentiscutata</taxon>
    </lineage>
</organism>
<keyword evidence="9" id="KW-0472">Membrane</keyword>
<keyword evidence="1" id="KW-0645">Protease</keyword>
<keyword evidence="11" id="KW-1185">Reference proteome</keyword>
<keyword evidence="5 8" id="KW-0012">Acyltransferase</keyword>
<evidence type="ECO:0000256" key="5">
    <source>
        <dbReference type="ARBA" id="ARBA00023315"/>
    </source>
</evidence>
<gene>
    <name evidence="10" type="ORF">DERYTH_LOCUS3774</name>
</gene>
<comment type="caution">
    <text evidence="10">The sequence shown here is derived from an EMBL/GenBank/DDBJ whole genome shotgun (WGS) entry which is preliminary data.</text>
</comment>
<feature type="binding site" evidence="7">
    <location>
        <begin position="465"/>
        <end position="466"/>
    </location>
    <ligand>
        <name>L-glutamate</name>
        <dbReference type="ChEBI" id="CHEBI:29985"/>
    </ligand>
</feature>
<feature type="binding site" evidence="7">
    <location>
        <position position="487"/>
    </location>
    <ligand>
        <name>L-glutamate</name>
        <dbReference type="ChEBI" id="CHEBI:29985"/>
    </ligand>
</feature>
<dbReference type="GO" id="GO:0036374">
    <property type="term" value="F:glutathione hydrolase activity"/>
    <property type="evidence" value="ECO:0007669"/>
    <property type="project" value="UniProtKB-UniRule"/>
</dbReference>
<evidence type="ECO:0000256" key="4">
    <source>
        <dbReference type="ARBA" id="ARBA00023180"/>
    </source>
</evidence>
<keyword evidence="4" id="KW-0325">Glycoprotein</keyword>
<proteinExistence type="predicted"/>
<dbReference type="EC" id="3.4.19.13" evidence="8"/>
<evidence type="ECO:0000256" key="6">
    <source>
        <dbReference type="PIRSR" id="PIRSR600101-1"/>
    </source>
</evidence>
<feature type="binding site" evidence="7">
    <location>
        <position position="447"/>
    </location>
    <ligand>
        <name>L-glutamate</name>
        <dbReference type="ChEBI" id="CHEBI:29985"/>
    </ligand>
</feature>
<feature type="binding site" evidence="7">
    <location>
        <begin position="423"/>
        <end position="425"/>
    </location>
    <ligand>
        <name>L-glutamate</name>
        <dbReference type="ChEBI" id="CHEBI:29985"/>
    </ligand>
</feature>
<keyword evidence="9" id="KW-1133">Transmembrane helix</keyword>
<dbReference type="InterPro" id="IPR043138">
    <property type="entry name" value="GGT_lsub"/>
</dbReference>
<feature type="transmembrane region" description="Helical" evidence="9">
    <location>
        <begin position="22"/>
        <end position="42"/>
    </location>
</feature>
<sequence>MSNSYGLIDEDQRMRSKYRSRVCSFTTIVIITLVIMIFMFIFSNLKYIMDNDSFIITPDPNLVIAKHGAVASEVANCSQHGVDILKEGGNAIDAAITSMLCVGSIDTFASGIGGGGFMTIRLPNGHYEIIDFRETAPLAAKKDMFVDKQVFASVGGLSIGVPGEIAGMKLAHKKYGKLPWKRLFEPIINMCRNGFPVTSELGLRLKMFREIVVNNPQLSEIYAPNGNLLKEGQILYRTKYAKTLETIANNYTEFYRGSIAESMIKRVKATGGIMTLEDLENYRPIVREPLVGFYRDRKIVTAPEPASGTILIFLLNILEKYESKTNQINGLDLHRIIEALKFGYARHTELGDATFFENKTEHELRITEILSKEYADLVRLNISDNETFDLDYYDPVYEPIDDHGTSHLSVVDVDDMAVSVTSSINWAFGSQVMDPDTEILFNDQMDDFSFYFYFLQKEPGKRPLSSMAPTIIEKNGRFELAIGASGGKRIISSMLQIILKICDFDMNLADAINSPRFHQQLLPNMVYVDSGFHFDLIRHLLDIHHVVQIHNINRREFSSQIQAIRKFENGTIHANNPYAQNHKEIINKPLQQENPIFDVPLPKKQPRKLNIGNAYSSNIDFEVANAITVSNNSTIQECDRFRMRRVKVDYKNNPFINWKIMPNLFKVPKNCYARCSKTETIINGNHIRIDGFSVIPKNMDPDAFFEMEIELNEDFSYCDKIEVRDENKSDENTILSQDGKFSNEKTTQKIRVNHIRNDQYFKSNEANSEKIQYVLKGGRFVQERDGPPSSVHL</sequence>